<name>A0A640VM89_9RHOB</name>
<sequence length="248" mass="26715">MIAGARRLRLRSWVRFARRALLAACLWHGGAVAAGEIVSAAYAGPTERYAHAVLGDGIEHSEVVLSFADGAERSFMLPEDLVFEDTVPRVADLDADGYPEVIVVESSQSAGARLAVYGPEGRITATSFIGTRFRWLAPVGAADLDGDGVIEIAYVDRPHLAKTLRVWRYQDGGLQPVADLPGLTNHRIGERDIAGGIRTCAGAPEMVLASANWAELLAVRFDGHEFSTTRLGRDTSRAAFARALDCKL</sequence>
<feature type="chain" id="PRO_5025018750" description="FG-GAP repeat domain protein" evidence="2">
    <location>
        <begin position="34"/>
        <end position="248"/>
    </location>
</feature>
<dbReference type="AlphaFoldDB" id="A0A640VM89"/>
<evidence type="ECO:0000313" key="3">
    <source>
        <dbReference type="EMBL" id="GFE48754.1"/>
    </source>
</evidence>
<feature type="signal peptide" evidence="2">
    <location>
        <begin position="1"/>
        <end position="33"/>
    </location>
</feature>
<dbReference type="InterPro" id="IPR013517">
    <property type="entry name" value="FG-GAP"/>
</dbReference>
<comment type="caution">
    <text evidence="3">The sequence shown here is derived from an EMBL/GenBank/DDBJ whole genome shotgun (WGS) entry which is preliminary data.</text>
</comment>
<dbReference type="SUPFAM" id="SSF69318">
    <property type="entry name" value="Integrin alpha N-terminal domain"/>
    <property type="match status" value="1"/>
</dbReference>
<evidence type="ECO:0000256" key="2">
    <source>
        <dbReference type="SAM" id="SignalP"/>
    </source>
</evidence>
<dbReference type="OrthoDB" id="58662at2"/>
<dbReference type="InterPro" id="IPR028994">
    <property type="entry name" value="Integrin_alpha_N"/>
</dbReference>
<evidence type="ECO:0008006" key="5">
    <source>
        <dbReference type="Google" id="ProtNLM"/>
    </source>
</evidence>
<dbReference type="Proteomes" id="UP000436522">
    <property type="component" value="Unassembled WGS sequence"/>
</dbReference>
<gene>
    <name evidence="3" type="ORF">So717_05070</name>
</gene>
<reference evidence="3 4" key="1">
    <citation type="submission" date="2019-12" db="EMBL/GenBank/DDBJ databases">
        <title>Roseobacter cerasinus sp. nov., isolated from seawater around aquaculture.</title>
        <authorList>
            <person name="Muramatsu S."/>
            <person name="Takabe Y."/>
            <person name="Mori K."/>
            <person name="Takaichi S."/>
            <person name="Hanada S."/>
        </authorList>
    </citation>
    <scope>NUCLEOTIDE SEQUENCE [LARGE SCALE GENOMIC DNA]</scope>
    <source>
        <strain evidence="3 4">AI77</strain>
    </source>
</reference>
<evidence type="ECO:0000256" key="1">
    <source>
        <dbReference type="ARBA" id="ARBA00022729"/>
    </source>
</evidence>
<proteinExistence type="predicted"/>
<dbReference type="RefSeq" id="WP_159974618.1">
    <property type="nucleotide sequence ID" value="NZ_BLIV01000001.1"/>
</dbReference>
<dbReference type="EMBL" id="BLIV01000001">
    <property type="protein sequence ID" value="GFE48754.1"/>
    <property type="molecule type" value="Genomic_DNA"/>
</dbReference>
<keyword evidence="4" id="KW-1185">Reference proteome</keyword>
<dbReference type="Pfam" id="PF13517">
    <property type="entry name" value="FG-GAP_3"/>
    <property type="match status" value="1"/>
</dbReference>
<keyword evidence="1 2" id="KW-0732">Signal</keyword>
<evidence type="ECO:0000313" key="4">
    <source>
        <dbReference type="Proteomes" id="UP000436522"/>
    </source>
</evidence>
<accession>A0A640VM89</accession>
<protein>
    <recommendedName>
        <fullName evidence="5">FG-GAP repeat domain protein</fullName>
    </recommendedName>
</protein>
<organism evidence="3 4">
    <name type="scientific">Roseobacter cerasinus</name>
    <dbReference type="NCBI Taxonomy" id="2602289"/>
    <lineage>
        <taxon>Bacteria</taxon>
        <taxon>Pseudomonadati</taxon>
        <taxon>Pseudomonadota</taxon>
        <taxon>Alphaproteobacteria</taxon>
        <taxon>Rhodobacterales</taxon>
        <taxon>Roseobacteraceae</taxon>
        <taxon>Roseobacter</taxon>
    </lineage>
</organism>